<accession>A0ACA9KYE2</accession>
<protein>
    <submittedName>
        <fullName evidence="1">3140_t:CDS:1</fullName>
    </submittedName>
</protein>
<keyword evidence="2" id="KW-1185">Reference proteome</keyword>
<dbReference type="Proteomes" id="UP000789525">
    <property type="component" value="Unassembled WGS sequence"/>
</dbReference>
<proteinExistence type="predicted"/>
<comment type="caution">
    <text evidence="1">The sequence shown here is derived from an EMBL/GenBank/DDBJ whole genome shotgun (WGS) entry which is preliminary data.</text>
</comment>
<name>A0ACA9KYE2_9GLOM</name>
<evidence type="ECO:0000313" key="2">
    <source>
        <dbReference type="Proteomes" id="UP000789525"/>
    </source>
</evidence>
<dbReference type="EMBL" id="CAJVPT010003794">
    <property type="protein sequence ID" value="CAG8500247.1"/>
    <property type="molecule type" value="Genomic_DNA"/>
</dbReference>
<evidence type="ECO:0000313" key="1">
    <source>
        <dbReference type="EMBL" id="CAG8500247.1"/>
    </source>
</evidence>
<reference evidence="1" key="1">
    <citation type="submission" date="2021-06" db="EMBL/GenBank/DDBJ databases">
        <authorList>
            <person name="Kallberg Y."/>
            <person name="Tangrot J."/>
            <person name="Rosling A."/>
        </authorList>
    </citation>
    <scope>NUCLEOTIDE SEQUENCE</scope>
    <source>
        <strain evidence="1">CL356</strain>
    </source>
</reference>
<sequence>MGGDLRSSWKKINPDHYATIKSFRSRGVLYVSLIYEITDVPFHENGYIGTGVDYEKPSGKDSFRFIFSYPEENPDHLPKIASIIQEKDETRETPLTKNEAIYEKCDNACYYLIRIDHHVCLVVISERMERADSGTLEFITTLAKKLSGLEVLNILQKFAE</sequence>
<organism evidence="1 2">
    <name type="scientific">Acaulospora colombiana</name>
    <dbReference type="NCBI Taxonomy" id="27376"/>
    <lineage>
        <taxon>Eukaryota</taxon>
        <taxon>Fungi</taxon>
        <taxon>Fungi incertae sedis</taxon>
        <taxon>Mucoromycota</taxon>
        <taxon>Glomeromycotina</taxon>
        <taxon>Glomeromycetes</taxon>
        <taxon>Diversisporales</taxon>
        <taxon>Acaulosporaceae</taxon>
        <taxon>Acaulospora</taxon>
    </lineage>
</organism>
<gene>
    <name evidence="1" type="ORF">ACOLOM_LOCUS2765</name>
</gene>